<reference evidence="8" key="1">
    <citation type="submission" date="2020-06" db="EMBL/GenBank/DDBJ databases">
        <title>Unique genomic features of the anaerobic methanotrophic archaea.</title>
        <authorList>
            <person name="Chadwick G.L."/>
            <person name="Skennerton C.T."/>
            <person name="Laso-Perez R."/>
            <person name="Leu A.O."/>
            <person name="Speth D.R."/>
            <person name="Yu H."/>
            <person name="Morgan-Lang C."/>
            <person name="Hatzenpichler R."/>
            <person name="Goudeau D."/>
            <person name="Malmstrom R."/>
            <person name="Brazelton W.J."/>
            <person name="Woyke T."/>
            <person name="Hallam S.J."/>
            <person name="Tyson G.W."/>
            <person name="Wegener G."/>
            <person name="Boetius A."/>
            <person name="Orphan V."/>
        </authorList>
    </citation>
    <scope>NUCLEOTIDE SEQUENCE</scope>
</reference>
<evidence type="ECO:0000313" key="8">
    <source>
        <dbReference type="EMBL" id="QNO49357.1"/>
    </source>
</evidence>
<dbReference type="CDD" id="cd22909">
    <property type="entry name" value="HFD_archaea_histone-like"/>
    <property type="match status" value="1"/>
</dbReference>
<dbReference type="GO" id="GO:0005737">
    <property type="term" value="C:cytoplasm"/>
    <property type="evidence" value="ECO:0007669"/>
    <property type="project" value="UniProtKB-SubCell"/>
</dbReference>
<comment type="subcellular location">
    <subcellularLocation>
        <location evidence="1">Chromosome</location>
    </subcellularLocation>
    <subcellularLocation>
        <location evidence="2">Cytoplasm</location>
    </subcellularLocation>
</comment>
<evidence type="ECO:0000256" key="3">
    <source>
        <dbReference type="ARBA" id="ARBA00008264"/>
    </source>
</evidence>
<dbReference type="InterPro" id="IPR050004">
    <property type="entry name" value="HmfB-like"/>
</dbReference>
<dbReference type="GO" id="GO:0003677">
    <property type="term" value="F:DNA binding"/>
    <property type="evidence" value="ECO:0007669"/>
    <property type="project" value="UniProtKB-KW"/>
</dbReference>
<evidence type="ECO:0000256" key="1">
    <source>
        <dbReference type="ARBA" id="ARBA00004286"/>
    </source>
</evidence>
<accession>A0A7G9YMX3</accession>
<organism evidence="8">
    <name type="scientific">Candidatus Methanogaster sp. ANME-2c ERB4</name>
    <dbReference type="NCBI Taxonomy" id="2759911"/>
    <lineage>
        <taxon>Archaea</taxon>
        <taxon>Methanobacteriati</taxon>
        <taxon>Methanobacteriota</taxon>
        <taxon>Stenosarchaea group</taxon>
        <taxon>Methanomicrobia</taxon>
        <taxon>Methanosarcinales</taxon>
        <taxon>ANME-2 cluster</taxon>
        <taxon>Candidatus Methanogasteraceae</taxon>
        <taxon>Candidatus Methanogaster</taxon>
    </lineage>
</organism>
<evidence type="ECO:0000259" key="7">
    <source>
        <dbReference type="Pfam" id="PF00808"/>
    </source>
</evidence>
<keyword evidence="6" id="KW-0238">DNA-binding</keyword>
<keyword evidence="5" id="KW-0963">Cytoplasm</keyword>
<gene>
    <name evidence="8" type="ORF">ICHGDBFH_00011</name>
</gene>
<comment type="similarity">
    <text evidence="3">Belongs to the archaeal histone HMF family.</text>
</comment>
<evidence type="ECO:0000256" key="4">
    <source>
        <dbReference type="ARBA" id="ARBA00022454"/>
    </source>
</evidence>
<dbReference type="GO" id="GO:0046982">
    <property type="term" value="F:protein heterodimerization activity"/>
    <property type="evidence" value="ECO:0007669"/>
    <property type="project" value="InterPro"/>
</dbReference>
<evidence type="ECO:0000256" key="5">
    <source>
        <dbReference type="ARBA" id="ARBA00022490"/>
    </source>
</evidence>
<name>A0A7G9YMX3_9EURY</name>
<evidence type="ECO:0000256" key="2">
    <source>
        <dbReference type="ARBA" id="ARBA00004496"/>
    </source>
</evidence>
<proteinExistence type="inferred from homology"/>
<dbReference type="GO" id="GO:0005694">
    <property type="term" value="C:chromosome"/>
    <property type="evidence" value="ECO:0007669"/>
    <property type="project" value="UniProtKB-SubCell"/>
</dbReference>
<dbReference type="InterPro" id="IPR003958">
    <property type="entry name" value="CBFA_NFYB_domain"/>
</dbReference>
<dbReference type="InterPro" id="IPR009072">
    <property type="entry name" value="Histone-fold"/>
</dbReference>
<evidence type="ECO:0000256" key="6">
    <source>
        <dbReference type="ARBA" id="ARBA00023125"/>
    </source>
</evidence>
<dbReference type="AlphaFoldDB" id="A0A7G9YMX3"/>
<keyword evidence="4" id="KW-0158">Chromosome</keyword>
<dbReference type="Gene3D" id="1.10.20.10">
    <property type="entry name" value="Histone, subunit A"/>
    <property type="match status" value="1"/>
</dbReference>
<dbReference type="SUPFAM" id="SSF47113">
    <property type="entry name" value="Histone-fold"/>
    <property type="match status" value="1"/>
</dbReference>
<dbReference type="PANTHER" id="PTHR47828:SF1">
    <property type="entry name" value="ARCHAEAL HISTONE A"/>
    <property type="match status" value="1"/>
</dbReference>
<dbReference type="Pfam" id="PF00808">
    <property type="entry name" value="CBFD_NFYB_HMF"/>
    <property type="match status" value="1"/>
</dbReference>
<dbReference type="InterPro" id="IPR050947">
    <property type="entry name" value="Archaeal_histone_HMF"/>
</dbReference>
<dbReference type="PANTHER" id="PTHR47828">
    <property type="entry name" value="ARCHAEAL HISTONE A"/>
    <property type="match status" value="1"/>
</dbReference>
<dbReference type="NCBIfam" id="NF043032">
    <property type="entry name" value="archaea_histone"/>
    <property type="match status" value="1"/>
</dbReference>
<protein>
    <submittedName>
        <fullName evidence="8">Archaeal histone A</fullName>
    </submittedName>
</protein>
<feature type="domain" description="Transcription factor CBF/NF-Y/archaeal histone" evidence="7">
    <location>
        <begin position="6"/>
        <end position="69"/>
    </location>
</feature>
<dbReference type="EMBL" id="MT631378">
    <property type="protein sequence ID" value="QNO49357.1"/>
    <property type="molecule type" value="Genomic_DNA"/>
</dbReference>
<sequence length="75" mass="8222">MAKKILPLAPVERLIRAASEGDIRVSESARSALTEELEAIGMKIAKEAIIETKHAGRKTVKAEDIKRALDILKLD</sequence>